<dbReference type="PROSITE" id="PS50822">
    <property type="entry name" value="PIWI"/>
    <property type="match status" value="1"/>
</dbReference>
<name>A0A815J7Z4_9BILA</name>
<dbReference type="GO" id="GO:0003676">
    <property type="term" value="F:nucleic acid binding"/>
    <property type="evidence" value="ECO:0007669"/>
    <property type="project" value="InterPro"/>
</dbReference>
<dbReference type="AlphaFoldDB" id="A0A815J7Z4"/>
<dbReference type="PANTHER" id="PTHR22891">
    <property type="entry name" value="EUKARYOTIC TRANSLATION INITIATION FACTOR 2C"/>
    <property type="match status" value="1"/>
</dbReference>
<dbReference type="SUPFAM" id="SSF53098">
    <property type="entry name" value="Ribonuclease H-like"/>
    <property type="match status" value="1"/>
</dbReference>
<comment type="caution">
    <text evidence="2">The sequence shown here is derived from an EMBL/GenBank/DDBJ whole genome shotgun (WGS) entry which is preliminary data.</text>
</comment>
<dbReference type="InterPro" id="IPR036085">
    <property type="entry name" value="PAZ_dom_sf"/>
</dbReference>
<dbReference type="Pfam" id="PF02171">
    <property type="entry name" value="Piwi"/>
    <property type="match status" value="1"/>
</dbReference>
<accession>A0A815J7Z4</accession>
<dbReference type="SMART" id="SM00950">
    <property type="entry name" value="Piwi"/>
    <property type="match status" value="1"/>
</dbReference>
<evidence type="ECO:0000313" key="2">
    <source>
        <dbReference type="EMBL" id="CAF1375600.1"/>
    </source>
</evidence>
<proteinExistence type="predicted"/>
<sequence>MVSSHSTGQQIDIYTNHFIINFSTPPNKIILYQFDVNVEILMPDSLWYICGKDERLQVMKEIINKENFPFVWYDDEGKNLYSIENLMLNLSKKEYQCEINDKNTGQTNRFRFLILNLTKTHKFKKVFDFIQKRISIKPHDLVKILEILLKQTQRSDIITIENQSYKKHQRLDDLGGGIGLASGFHQSIVLCERGLTLNINKSFVSFYQNYNLVQFLSCYMGISSKDQALLVQKILKFLWFIMLCDEDACQYRLKSFGCPANQHKYIINGNKQITAVDYFNDIWKFPLRYPHLPVVKLYHPNDNNRLYALPMELVGVDEGQPNLQAITTEQYIKTTRKTLVHPDKCYRMIQRVVDKRRFNHNSYLRKFGIIVDVNKMLLISGRILPSPEIKYKLSDIDQYDIIEGVQIVHEIRTWAIVLVSQHKPDDQQICLTRNFSQRILQVMSKYGVRFNSVPIEKYDAAILQTILNRMNELKMLGCEVIIYILDQVGDEMYNAIKQFAKIKIGMITKCVPFDELVNNYPHNMNNSIEDLVKQLNILFDDCHQLIPLISSLNSPTSRSDVFMFFGIGYTRIAFSSERASIGYICGSTYSTNSKYSIRLLKQVEPKQKMSYSITKDVQIYVGELIREFFQHNLRLPNKLVFYQVDLGNGSFQTVLDHELKAIEGAFQELYGRNQVPRICFILVKRHHNTHFFTWDKISNQAKNIPPGTVIDTDIVSPNGLNFYLNSDAPIRGTAKPMFYQVLRNEIGFTSNEIQLLTRYLCHNDPQCTKTIAVPLPIYYVTDHVAYYINDYNSEPNDVLWNTNDNKFNKNQNRHDKQMNLDLESTMYIMTSARESTNTLQDIIYDELTL</sequence>
<evidence type="ECO:0000259" key="1">
    <source>
        <dbReference type="PROSITE" id="PS50822"/>
    </source>
</evidence>
<dbReference type="Gene3D" id="3.40.50.2300">
    <property type="match status" value="1"/>
</dbReference>
<dbReference type="InterPro" id="IPR036397">
    <property type="entry name" value="RNaseH_sf"/>
</dbReference>
<protein>
    <recommendedName>
        <fullName evidence="1">Piwi domain-containing protein</fullName>
    </recommendedName>
</protein>
<dbReference type="SUPFAM" id="SSF101690">
    <property type="entry name" value="PAZ domain"/>
    <property type="match status" value="1"/>
</dbReference>
<dbReference type="InterPro" id="IPR014811">
    <property type="entry name" value="ArgoL1"/>
</dbReference>
<dbReference type="Proteomes" id="UP000663864">
    <property type="component" value="Unassembled WGS sequence"/>
</dbReference>
<dbReference type="Gene3D" id="3.30.420.10">
    <property type="entry name" value="Ribonuclease H-like superfamily/Ribonuclease H"/>
    <property type="match status" value="1"/>
</dbReference>
<gene>
    <name evidence="2" type="ORF">ZHD862_LOCUS31838</name>
</gene>
<dbReference type="InterPro" id="IPR003165">
    <property type="entry name" value="Piwi"/>
</dbReference>
<evidence type="ECO:0000313" key="3">
    <source>
        <dbReference type="Proteomes" id="UP000663864"/>
    </source>
</evidence>
<dbReference type="Gene3D" id="2.170.260.10">
    <property type="entry name" value="paz domain"/>
    <property type="match status" value="1"/>
</dbReference>
<dbReference type="SMART" id="SM01163">
    <property type="entry name" value="DUF1785"/>
    <property type="match status" value="1"/>
</dbReference>
<dbReference type="InterPro" id="IPR012337">
    <property type="entry name" value="RNaseH-like_sf"/>
</dbReference>
<feature type="domain" description="Piwi" evidence="1">
    <location>
        <begin position="480"/>
        <end position="779"/>
    </location>
</feature>
<organism evidence="2 3">
    <name type="scientific">Rotaria sordida</name>
    <dbReference type="NCBI Taxonomy" id="392033"/>
    <lineage>
        <taxon>Eukaryota</taxon>
        <taxon>Metazoa</taxon>
        <taxon>Spiralia</taxon>
        <taxon>Gnathifera</taxon>
        <taxon>Rotifera</taxon>
        <taxon>Eurotatoria</taxon>
        <taxon>Bdelloidea</taxon>
        <taxon>Philodinida</taxon>
        <taxon>Philodinidae</taxon>
        <taxon>Rotaria</taxon>
    </lineage>
</organism>
<dbReference type="Pfam" id="PF08699">
    <property type="entry name" value="ArgoL1"/>
    <property type="match status" value="1"/>
</dbReference>
<reference evidence="2" key="1">
    <citation type="submission" date="2021-02" db="EMBL/GenBank/DDBJ databases">
        <authorList>
            <person name="Nowell W R."/>
        </authorList>
    </citation>
    <scope>NUCLEOTIDE SEQUENCE</scope>
</reference>
<dbReference type="EMBL" id="CAJNOT010003289">
    <property type="protein sequence ID" value="CAF1375600.1"/>
    <property type="molecule type" value="Genomic_DNA"/>
</dbReference>